<name>A0A1G8VMM6_9BACI</name>
<dbReference type="STRING" id="86666.SAMN04490247_2774"/>
<gene>
    <name evidence="2" type="ORF">SAMN04490247_2774</name>
</gene>
<feature type="region of interest" description="Disordered" evidence="1">
    <location>
        <begin position="43"/>
        <end position="62"/>
    </location>
</feature>
<protein>
    <recommendedName>
        <fullName evidence="4">NERD domain-containing protein</fullName>
    </recommendedName>
</protein>
<evidence type="ECO:0000256" key="1">
    <source>
        <dbReference type="SAM" id="MobiDB-lite"/>
    </source>
</evidence>
<evidence type="ECO:0000313" key="2">
    <source>
        <dbReference type="EMBL" id="SDJ66655.1"/>
    </source>
</evidence>
<accession>A0A1G8VMM6</accession>
<dbReference type="AlphaFoldDB" id="A0A1G8VMM6"/>
<sequence>MAQLIKLQDYISRYETNVYQYSSQFIQMKTANWKGLQDAWKRGQLPEPENDEEPSEQEEEGVMKRMWKKMRKKDDVDIWQEEETVSKVPATEDELKIDFLDRLLSFQLKWASTTIQEKSFLDRSYEQDPLLKFYLQRFPDTYLLMFNPHVEMKRAILDLEQLLIGPHELDIIVHLDVEEDSAIYPEEGKSWYIEDRGIRKKIPNPLLSLQRAETYVRSVFHTYGHSFPYRKIVLAPKGHFAKTTRPYQTDYIGKEEYEGWMNEKRMLKMPLKHAQLKTAQLLLKHTRTTSVRRPEWEETE</sequence>
<organism evidence="2 3">
    <name type="scientific">Salimicrobium halophilum</name>
    <dbReference type="NCBI Taxonomy" id="86666"/>
    <lineage>
        <taxon>Bacteria</taxon>
        <taxon>Bacillati</taxon>
        <taxon>Bacillota</taxon>
        <taxon>Bacilli</taxon>
        <taxon>Bacillales</taxon>
        <taxon>Bacillaceae</taxon>
        <taxon>Salimicrobium</taxon>
    </lineage>
</organism>
<feature type="compositionally biased region" description="Acidic residues" evidence="1">
    <location>
        <begin position="48"/>
        <end position="60"/>
    </location>
</feature>
<dbReference type="OrthoDB" id="2433183at2"/>
<evidence type="ECO:0008006" key="4">
    <source>
        <dbReference type="Google" id="ProtNLM"/>
    </source>
</evidence>
<dbReference type="EMBL" id="FNEV01000009">
    <property type="protein sequence ID" value="SDJ66655.1"/>
    <property type="molecule type" value="Genomic_DNA"/>
</dbReference>
<dbReference type="Proteomes" id="UP000199225">
    <property type="component" value="Unassembled WGS sequence"/>
</dbReference>
<proteinExistence type="predicted"/>
<evidence type="ECO:0000313" key="3">
    <source>
        <dbReference type="Proteomes" id="UP000199225"/>
    </source>
</evidence>
<keyword evidence="3" id="KW-1185">Reference proteome</keyword>
<dbReference type="RefSeq" id="WP_093194465.1">
    <property type="nucleotide sequence ID" value="NZ_FNEV01000009.1"/>
</dbReference>
<reference evidence="3" key="1">
    <citation type="submission" date="2016-10" db="EMBL/GenBank/DDBJ databases">
        <authorList>
            <person name="Varghese N."/>
            <person name="Submissions S."/>
        </authorList>
    </citation>
    <scope>NUCLEOTIDE SEQUENCE [LARGE SCALE GENOMIC DNA]</scope>
    <source>
        <strain evidence="3">DSM 4771</strain>
    </source>
</reference>